<gene>
    <name evidence="2" type="ORF">STCU_02469</name>
    <name evidence="1" type="ORF">STCU_04316</name>
</gene>
<name>S9UW94_9TRYP</name>
<dbReference type="Gene3D" id="3.30.710.10">
    <property type="entry name" value="Potassium Channel Kv1.1, Chain A"/>
    <property type="match status" value="1"/>
</dbReference>
<keyword evidence="3" id="KW-1185">Reference proteome</keyword>
<reference evidence="2 3" key="1">
    <citation type="journal article" date="2013" name="PLoS ONE">
        <title>Predicting the Proteins of Angomonas deanei, Strigomonas culicis and Their Respective Endosymbionts Reveals New Aspects of the Trypanosomatidae Family.</title>
        <authorList>
            <person name="Motta M.C."/>
            <person name="Martins A.C."/>
            <person name="de Souza S.S."/>
            <person name="Catta-Preta C.M."/>
            <person name="Silva R."/>
            <person name="Klein C.C."/>
            <person name="de Almeida L.G."/>
            <person name="de Lima Cunha O."/>
            <person name="Ciapina L.P."/>
            <person name="Brocchi M."/>
            <person name="Colabardini A.C."/>
            <person name="de Araujo Lima B."/>
            <person name="Machado C.R."/>
            <person name="de Almeida Soares C.M."/>
            <person name="Probst C.M."/>
            <person name="de Menezes C.B."/>
            <person name="Thompson C.E."/>
            <person name="Bartholomeu D.C."/>
            <person name="Gradia D.F."/>
            <person name="Pavoni D.P."/>
            <person name="Grisard E.C."/>
            <person name="Fantinatti-Garboggini F."/>
            <person name="Marchini F.K."/>
            <person name="Rodrigues-Luiz G.F."/>
            <person name="Wagner G."/>
            <person name="Goldman G.H."/>
            <person name="Fietto J.L."/>
            <person name="Elias M.C."/>
            <person name="Goldman M.H."/>
            <person name="Sagot M.F."/>
            <person name="Pereira M."/>
            <person name="Stoco P.H."/>
            <person name="de Mendonca-Neto R.P."/>
            <person name="Teixeira S.M."/>
            <person name="Maciel T.E."/>
            <person name="de Oliveira Mendes T.A."/>
            <person name="Urmenyi T.P."/>
            <person name="de Souza W."/>
            <person name="Schenkman S."/>
            <person name="de Vasconcelos A.T."/>
        </authorList>
    </citation>
    <scope>NUCLEOTIDE SEQUENCE [LARGE SCALE GENOMIC DNA]</scope>
</reference>
<dbReference type="EMBL" id="ATMH01004316">
    <property type="protein sequence ID" value="EPY29939.1"/>
    <property type="molecule type" value="Genomic_DNA"/>
</dbReference>
<accession>S9UW94</accession>
<dbReference type="EMBL" id="ATMH01002469">
    <property type="protein sequence ID" value="EPY33138.1"/>
    <property type="molecule type" value="Genomic_DNA"/>
</dbReference>
<dbReference type="AlphaFoldDB" id="S9UW94"/>
<organism evidence="2 3">
    <name type="scientific">Strigomonas culicis</name>
    <dbReference type="NCBI Taxonomy" id="28005"/>
    <lineage>
        <taxon>Eukaryota</taxon>
        <taxon>Discoba</taxon>
        <taxon>Euglenozoa</taxon>
        <taxon>Kinetoplastea</taxon>
        <taxon>Metakinetoplastina</taxon>
        <taxon>Trypanosomatida</taxon>
        <taxon>Trypanosomatidae</taxon>
        <taxon>Strigomonadinae</taxon>
        <taxon>Strigomonas</taxon>
    </lineage>
</organism>
<reference evidence="2" key="2">
    <citation type="submission" date="2013-03" db="EMBL/GenBank/DDBJ databases">
        <authorList>
            <person name="Motta M.C.M."/>
            <person name="Martins A.C.A."/>
            <person name="Preta C.M.C.C."/>
            <person name="Silva R."/>
            <person name="de Souza S.S."/>
            <person name="Klein C.C."/>
            <person name="de Almeida L.G.P."/>
            <person name="Cunha O.L."/>
            <person name="Colabardini A.C."/>
            <person name="Lima B.A."/>
            <person name="Machado C.R."/>
            <person name="Soares C.M.A."/>
            <person name="de Menezes C.B.A."/>
            <person name="Bartolomeu D.C."/>
            <person name="Grisard E.C."/>
            <person name="Fantinatti-Garboggini F."/>
            <person name="Rodrigues-Luiz G.F."/>
            <person name="Wagner G."/>
            <person name="Goldman G.H."/>
            <person name="Fietto J.L.R."/>
            <person name="Ciapina L.P."/>
            <person name="Brocchi M."/>
            <person name="Elias M.C."/>
            <person name="Goldman M.H.S."/>
            <person name="Sagot M.-F."/>
            <person name="Pereira M."/>
            <person name="Stoco P.H."/>
            <person name="Teixeira S.M.R."/>
            <person name="de Mendonca-Neto R.P."/>
            <person name="Maciel T.E.F."/>
            <person name="Mendes T.A.O."/>
            <person name="Urmenyi T.P."/>
            <person name="Teixeira M.M.G."/>
            <person name="de Camargo E.F.P."/>
            <person name="de Sousa W."/>
            <person name="Schenkman S."/>
            <person name="de Vasconcelos A.T.R."/>
        </authorList>
    </citation>
    <scope>NUCLEOTIDE SEQUENCE</scope>
</reference>
<evidence type="ECO:0000313" key="2">
    <source>
        <dbReference type="EMBL" id="EPY33138.1"/>
    </source>
</evidence>
<protein>
    <submittedName>
        <fullName evidence="2">Uncharacterized protein</fullName>
    </submittedName>
</protein>
<sequence length="186" mass="20664">MATIALTTKAGHRVEVPKEFAEQHFGCIKDVAKLVNEADKTDAAPAVEETQLDNLDMADAALDALVAFIALPEKSRTVNIPKPLRDPLKNIVADDVYKWLTGSETKKVHVDVLNLAVYLKYDEMSCAAAAYVAERLDEVAKQAPDIMTGAEHIRNYLNLKNEWSEEEMKHLAKEMAYAKEVNSSAY</sequence>
<comment type="caution">
    <text evidence="2">The sequence shown here is derived from an EMBL/GenBank/DDBJ whole genome shotgun (WGS) entry which is preliminary data.</text>
</comment>
<proteinExistence type="predicted"/>
<evidence type="ECO:0000313" key="1">
    <source>
        <dbReference type="EMBL" id="EPY29939.1"/>
    </source>
</evidence>
<dbReference type="Proteomes" id="UP000015354">
    <property type="component" value="Unassembled WGS sequence"/>
</dbReference>
<evidence type="ECO:0000313" key="3">
    <source>
        <dbReference type="Proteomes" id="UP000015354"/>
    </source>
</evidence>
<dbReference type="OrthoDB" id="271800at2759"/>
<dbReference type="InterPro" id="IPR011333">
    <property type="entry name" value="SKP1/BTB/POZ_sf"/>
</dbReference>